<reference evidence="1 2" key="1">
    <citation type="submission" date="2007-06" db="EMBL/GenBank/DDBJ databases">
        <authorList>
            <person name="Shimkets L."/>
            <person name="Ferriera S."/>
            <person name="Johnson J."/>
            <person name="Kravitz S."/>
            <person name="Beeson K."/>
            <person name="Sutton G."/>
            <person name="Rogers Y.-H."/>
            <person name="Friedman R."/>
            <person name="Frazier M."/>
            <person name="Venter J.C."/>
        </authorList>
    </citation>
    <scope>NUCLEOTIDE SEQUENCE [LARGE SCALE GENOMIC DNA]</scope>
    <source>
        <strain evidence="1 2">SIR-1</strain>
    </source>
</reference>
<keyword evidence="2" id="KW-1185">Reference proteome</keyword>
<sequence length="172" mass="18195">MTLASILTIISTLAAAPDLCGALHLDADGSPYVDALGQVFPRYCEPSGPDAPRLDEELCCEIDEAADAAVCDLPDLLGRCVTGERYYCEFGEVTEDGASCYQPYVDACDLDLCLSYSGPPPEEAKAELLCCTSQGCEPITADVAGWCTDVEGYVALCLNGVTNEDGTVTCFH</sequence>
<protein>
    <submittedName>
        <fullName evidence="1">Uncharacterized protein</fullName>
    </submittedName>
</protein>
<name>A6G6Q4_9BACT</name>
<dbReference type="Proteomes" id="UP000005801">
    <property type="component" value="Unassembled WGS sequence"/>
</dbReference>
<evidence type="ECO:0000313" key="2">
    <source>
        <dbReference type="Proteomes" id="UP000005801"/>
    </source>
</evidence>
<accession>A6G6Q4</accession>
<dbReference type="EMBL" id="ABCS01000031">
    <property type="protein sequence ID" value="EDM78357.1"/>
    <property type="molecule type" value="Genomic_DNA"/>
</dbReference>
<evidence type="ECO:0000313" key="1">
    <source>
        <dbReference type="EMBL" id="EDM78357.1"/>
    </source>
</evidence>
<gene>
    <name evidence="1" type="ORF">PPSIR1_05896</name>
</gene>
<dbReference type="AlphaFoldDB" id="A6G6Q4"/>
<dbReference type="OrthoDB" id="5530290at2"/>
<proteinExistence type="predicted"/>
<organism evidence="1 2">
    <name type="scientific">Plesiocystis pacifica SIR-1</name>
    <dbReference type="NCBI Taxonomy" id="391625"/>
    <lineage>
        <taxon>Bacteria</taxon>
        <taxon>Pseudomonadati</taxon>
        <taxon>Myxococcota</taxon>
        <taxon>Polyangia</taxon>
        <taxon>Nannocystales</taxon>
        <taxon>Nannocystaceae</taxon>
        <taxon>Plesiocystis</taxon>
    </lineage>
</organism>
<dbReference type="RefSeq" id="WP_006972403.1">
    <property type="nucleotide sequence ID" value="NZ_ABCS01000031.1"/>
</dbReference>
<comment type="caution">
    <text evidence="1">The sequence shown here is derived from an EMBL/GenBank/DDBJ whole genome shotgun (WGS) entry which is preliminary data.</text>
</comment>